<sequence>MPMDPPPGSPPRVMAVMILCFIQDAADRPEFSDVLRILSPRENIATPAA</sequence>
<organism evidence="3">
    <name type="scientific">Anisakis simplex</name>
    <name type="common">Herring worm</name>
    <dbReference type="NCBI Taxonomy" id="6269"/>
    <lineage>
        <taxon>Eukaryota</taxon>
        <taxon>Metazoa</taxon>
        <taxon>Ecdysozoa</taxon>
        <taxon>Nematoda</taxon>
        <taxon>Chromadorea</taxon>
        <taxon>Rhabditida</taxon>
        <taxon>Spirurina</taxon>
        <taxon>Ascaridomorpha</taxon>
        <taxon>Ascaridoidea</taxon>
        <taxon>Anisakidae</taxon>
        <taxon>Anisakis</taxon>
        <taxon>Anisakis simplex complex</taxon>
    </lineage>
</organism>
<dbReference type="AlphaFoldDB" id="A0A0M3J465"/>
<dbReference type="EMBL" id="UYRR01002845">
    <property type="protein sequence ID" value="VDK19727.1"/>
    <property type="molecule type" value="Genomic_DNA"/>
</dbReference>
<evidence type="ECO:0000313" key="1">
    <source>
        <dbReference type="EMBL" id="VDK19727.1"/>
    </source>
</evidence>
<dbReference type="Proteomes" id="UP000267096">
    <property type="component" value="Unassembled WGS sequence"/>
</dbReference>
<proteinExistence type="predicted"/>
<dbReference type="WBParaSite" id="ASIM_0000233201-mRNA-1">
    <property type="protein sequence ID" value="ASIM_0000233201-mRNA-1"/>
    <property type="gene ID" value="ASIM_0000233201"/>
</dbReference>
<protein>
    <submittedName>
        <fullName evidence="3">PK_Tyr_Ser-Thr domain-containing protein</fullName>
    </submittedName>
</protein>
<accession>A0A0M3J465</accession>
<evidence type="ECO:0000313" key="3">
    <source>
        <dbReference type="WBParaSite" id="ASIM_0000233201-mRNA-1"/>
    </source>
</evidence>
<evidence type="ECO:0000313" key="2">
    <source>
        <dbReference type="Proteomes" id="UP000267096"/>
    </source>
</evidence>
<keyword evidence="2" id="KW-1185">Reference proteome</keyword>
<reference evidence="1 2" key="2">
    <citation type="submission" date="2018-11" db="EMBL/GenBank/DDBJ databases">
        <authorList>
            <consortium name="Pathogen Informatics"/>
        </authorList>
    </citation>
    <scope>NUCLEOTIDE SEQUENCE [LARGE SCALE GENOMIC DNA]</scope>
</reference>
<name>A0A0M3J465_ANISI</name>
<gene>
    <name evidence="1" type="ORF">ASIM_LOCUS2198</name>
</gene>
<reference evidence="3" key="1">
    <citation type="submission" date="2017-02" db="UniProtKB">
        <authorList>
            <consortium name="WormBaseParasite"/>
        </authorList>
    </citation>
    <scope>IDENTIFICATION</scope>
</reference>